<sequence>MLAAKVRHPSGPIRSFDAKNAEYVWRTQLASTDYLQRARRLHFRGELIRRNGDIVGYISSGVKSFTLESSIAVGYVNQANGVSREWIDAGNWQIEIAGKLTASPCTPAIERNPWCCSIKRSGARGAATTS</sequence>
<accession>A0A3M9WYT6</accession>
<dbReference type="EMBL" id="QKOD01000027">
    <property type="protein sequence ID" value="RNJ41077.1"/>
    <property type="molecule type" value="Genomic_DNA"/>
</dbReference>
<proteinExistence type="predicted"/>
<evidence type="ECO:0000259" key="1">
    <source>
        <dbReference type="Pfam" id="PF08669"/>
    </source>
</evidence>
<feature type="domain" description="Aminomethyltransferase C-terminal" evidence="1">
    <location>
        <begin position="43"/>
        <end position="101"/>
    </location>
</feature>
<organism evidence="2 3">
    <name type="scientific">Mesorhizobium japonicum</name>
    <dbReference type="NCBI Taxonomy" id="2066070"/>
    <lineage>
        <taxon>Bacteria</taxon>
        <taxon>Pseudomonadati</taxon>
        <taxon>Pseudomonadota</taxon>
        <taxon>Alphaproteobacteria</taxon>
        <taxon>Hyphomicrobiales</taxon>
        <taxon>Phyllobacteriaceae</taxon>
        <taxon>Mesorhizobium</taxon>
    </lineage>
</organism>
<dbReference type="InterPro" id="IPR013977">
    <property type="entry name" value="GcvT_C"/>
</dbReference>
<dbReference type="Proteomes" id="UP000275436">
    <property type="component" value="Unassembled WGS sequence"/>
</dbReference>
<dbReference type="Gene3D" id="2.40.30.110">
    <property type="entry name" value="Aminomethyltransferase beta-barrel domains"/>
    <property type="match status" value="1"/>
</dbReference>
<comment type="caution">
    <text evidence="2">The sequence shown here is derived from an EMBL/GenBank/DDBJ whole genome shotgun (WGS) entry which is preliminary data.</text>
</comment>
<dbReference type="InterPro" id="IPR029043">
    <property type="entry name" value="GcvT/YgfZ_C"/>
</dbReference>
<protein>
    <recommendedName>
        <fullName evidence="1">Aminomethyltransferase C-terminal domain-containing protein</fullName>
    </recommendedName>
</protein>
<evidence type="ECO:0000313" key="2">
    <source>
        <dbReference type="EMBL" id="RNJ41077.1"/>
    </source>
</evidence>
<reference evidence="2 3" key="1">
    <citation type="journal article" date="2018" name="Mol. Plant Microbe Interact.">
        <title>Taxonomically Different Co-Microsymbionts of a Relict Legume, Oxytropis popoviana, Have Complementary Sets of Symbiotic Genes and Together Increase the Efficiency of Plant Nodulation.</title>
        <authorList>
            <person name="Safronova V."/>
            <person name="Belimov A."/>
            <person name="Sazanova A."/>
            <person name="Chirak E."/>
            <person name="Verkhozina A."/>
            <person name="Kuznetsova I."/>
            <person name="Andronov E."/>
            <person name="Puhalsky J."/>
            <person name="Tikhonovich I."/>
        </authorList>
    </citation>
    <scope>NUCLEOTIDE SEQUENCE [LARGE SCALE GENOMIC DNA]</scope>
    <source>
        <strain evidence="2 3">Opo-235</strain>
    </source>
</reference>
<name>A0A3M9WYT6_9HYPH</name>
<dbReference type="Pfam" id="PF08669">
    <property type="entry name" value="GCV_T_C"/>
    <property type="match status" value="1"/>
</dbReference>
<dbReference type="AlphaFoldDB" id="A0A3M9WYT6"/>
<dbReference type="SUPFAM" id="SSF101790">
    <property type="entry name" value="Aminomethyltransferase beta-barrel domain"/>
    <property type="match status" value="1"/>
</dbReference>
<evidence type="ECO:0000313" key="3">
    <source>
        <dbReference type="Proteomes" id="UP000275436"/>
    </source>
</evidence>
<gene>
    <name evidence="2" type="ORF">DNR46_36175</name>
</gene>